<dbReference type="RefSeq" id="WP_124830443.1">
    <property type="nucleotide sequence ID" value="NZ_CADEPR010000039.1"/>
</dbReference>
<dbReference type="EMBL" id="CP066769">
    <property type="protein sequence ID" value="QQK01207.1"/>
    <property type="molecule type" value="Genomic_DNA"/>
</dbReference>
<dbReference type="KEGG" id="bann:JFN94_08740"/>
<proteinExistence type="predicted"/>
<organism evidence="1 2">
    <name type="scientific">Burkholderia anthina</name>
    <dbReference type="NCBI Taxonomy" id="179879"/>
    <lineage>
        <taxon>Bacteria</taxon>
        <taxon>Pseudomonadati</taxon>
        <taxon>Pseudomonadota</taxon>
        <taxon>Betaproteobacteria</taxon>
        <taxon>Burkholderiales</taxon>
        <taxon>Burkholderiaceae</taxon>
        <taxon>Burkholderia</taxon>
        <taxon>Burkholderia cepacia complex</taxon>
    </lineage>
</organism>
<evidence type="ECO:0000313" key="1">
    <source>
        <dbReference type="EMBL" id="QQK01207.1"/>
    </source>
</evidence>
<dbReference type="AlphaFoldDB" id="A0A7T6VC74"/>
<protein>
    <submittedName>
        <fullName evidence="1">Uncharacterized protein</fullName>
    </submittedName>
</protein>
<name>A0A7T6VC74_9BURK</name>
<gene>
    <name evidence="1" type="ORF">JFN94_08740</name>
</gene>
<dbReference type="Proteomes" id="UP000596205">
    <property type="component" value="Chromosome 1"/>
</dbReference>
<evidence type="ECO:0000313" key="2">
    <source>
        <dbReference type="Proteomes" id="UP000596205"/>
    </source>
</evidence>
<reference evidence="1 2" key="1">
    <citation type="submission" date="2020-12" db="EMBL/GenBank/DDBJ databases">
        <title>Complete genome sequence of Burkholderia anthina BJQ0011.</title>
        <authorList>
            <person name="Xu Y."/>
        </authorList>
    </citation>
    <scope>NUCLEOTIDE SEQUENCE [LARGE SCALE GENOMIC DNA]</scope>
    <source>
        <strain evidence="1 2">BJQ0011</strain>
    </source>
</reference>
<accession>A0A7T6VC74</accession>
<sequence length="94" mass="10750">MSNGSCVFRHPAPIPFGFVLSERPDAACAARLQPAIDAIFRRFGHYDEKLRHIVECIGRFASFFVLELILRVPKLCSWLDAVHQHQTHYQEISA</sequence>